<feature type="domain" description="Xylanolytic transcriptional activator regulatory" evidence="5">
    <location>
        <begin position="536"/>
        <end position="618"/>
    </location>
</feature>
<accession>A0AAJ0BQF7</accession>
<dbReference type="PANTHER" id="PTHR11820:SF112">
    <property type="entry name" value="FUMARYLACETOACETATE HYDROLASE FAMILY PROTEIN (AFU_ORTHOLOGUE AFUA_1G02370)-RELATED"/>
    <property type="match status" value="1"/>
</dbReference>
<keyword evidence="7" id="KW-1185">Reference proteome</keyword>
<dbReference type="Proteomes" id="UP001244011">
    <property type="component" value="Unassembled WGS sequence"/>
</dbReference>
<feature type="region of interest" description="Disordered" evidence="4">
    <location>
        <begin position="380"/>
        <end position="400"/>
    </location>
</feature>
<evidence type="ECO:0000256" key="3">
    <source>
        <dbReference type="ARBA" id="ARBA00023242"/>
    </source>
</evidence>
<feature type="region of interest" description="Disordered" evidence="4">
    <location>
        <begin position="305"/>
        <end position="363"/>
    </location>
</feature>
<dbReference type="GO" id="GO:0006351">
    <property type="term" value="P:DNA-templated transcription"/>
    <property type="evidence" value="ECO:0007669"/>
    <property type="project" value="InterPro"/>
</dbReference>
<evidence type="ECO:0000256" key="4">
    <source>
        <dbReference type="SAM" id="MobiDB-lite"/>
    </source>
</evidence>
<dbReference type="RefSeq" id="XP_060278523.1">
    <property type="nucleotide sequence ID" value="XM_060431285.1"/>
</dbReference>
<dbReference type="AlphaFoldDB" id="A0AAJ0BQF7"/>
<feature type="region of interest" description="Disordered" evidence="4">
    <location>
        <begin position="666"/>
        <end position="694"/>
    </location>
</feature>
<name>A0AAJ0BQF7_9PEZI</name>
<feature type="region of interest" description="Disordered" evidence="4">
    <location>
        <begin position="894"/>
        <end position="940"/>
    </location>
</feature>
<evidence type="ECO:0000256" key="1">
    <source>
        <dbReference type="ARBA" id="ARBA00010211"/>
    </source>
</evidence>
<dbReference type="InterPro" id="IPR036663">
    <property type="entry name" value="Fumarylacetoacetase_C_sf"/>
</dbReference>
<proteinExistence type="inferred from homology"/>
<reference evidence="6" key="1">
    <citation type="submission" date="2023-06" db="EMBL/GenBank/DDBJ databases">
        <title>Genome-scale phylogeny and comparative genomics of the fungal order Sordariales.</title>
        <authorList>
            <consortium name="Lawrence Berkeley National Laboratory"/>
            <person name="Hensen N."/>
            <person name="Bonometti L."/>
            <person name="Westerberg I."/>
            <person name="Brannstrom I.O."/>
            <person name="Guillou S."/>
            <person name="Cros-Aarteil S."/>
            <person name="Calhoun S."/>
            <person name="Haridas S."/>
            <person name="Kuo A."/>
            <person name="Mondo S."/>
            <person name="Pangilinan J."/>
            <person name="Riley R."/>
            <person name="Labutti K."/>
            <person name="Andreopoulos B."/>
            <person name="Lipzen A."/>
            <person name="Chen C."/>
            <person name="Yanf M."/>
            <person name="Daum C."/>
            <person name="Ng V."/>
            <person name="Clum A."/>
            <person name="Steindorff A."/>
            <person name="Ohm R."/>
            <person name="Martin F."/>
            <person name="Silar P."/>
            <person name="Natvig D."/>
            <person name="Lalanne C."/>
            <person name="Gautier V."/>
            <person name="Ament-Velasquez S.L."/>
            <person name="Kruys A."/>
            <person name="Hutchinson M.I."/>
            <person name="Powell A.J."/>
            <person name="Barry K."/>
            <person name="Miller A.N."/>
            <person name="Grigoriev I.V."/>
            <person name="Debuchy R."/>
            <person name="Gladieux P."/>
            <person name="Thoren M.H."/>
            <person name="Johannesson H."/>
        </authorList>
    </citation>
    <scope>NUCLEOTIDE SEQUENCE</scope>
    <source>
        <strain evidence="6">8032-3</strain>
    </source>
</reference>
<dbReference type="Gene3D" id="3.90.850.10">
    <property type="entry name" value="Fumarylacetoacetase-like, C-terminal domain"/>
    <property type="match status" value="1"/>
</dbReference>
<evidence type="ECO:0000313" key="7">
    <source>
        <dbReference type="Proteomes" id="UP001244011"/>
    </source>
</evidence>
<dbReference type="FunFam" id="3.90.850.10:FF:000002">
    <property type="entry name" value="2-hydroxyhepta-2,4-diene-1,7-dioate isomerase"/>
    <property type="match status" value="1"/>
</dbReference>
<protein>
    <submittedName>
        <fullName evidence="6">Specific transcription factor domain-containing protein</fullName>
    </submittedName>
</protein>
<feature type="compositionally biased region" description="Basic and acidic residues" evidence="4">
    <location>
        <begin position="895"/>
        <end position="905"/>
    </location>
</feature>
<dbReference type="InterPro" id="IPR007219">
    <property type="entry name" value="XnlR_reg_dom"/>
</dbReference>
<dbReference type="PANTHER" id="PTHR11820">
    <property type="entry name" value="ACYLPYRUVASE"/>
    <property type="match status" value="1"/>
</dbReference>
<keyword evidence="2" id="KW-0479">Metal-binding</keyword>
<evidence type="ECO:0000259" key="5">
    <source>
        <dbReference type="SMART" id="SM00906"/>
    </source>
</evidence>
<dbReference type="SUPFAM" id="SSF56529">
    <property type="entry name" value="FAH"/>
    <property type="match status" value="1"/>
</dbReference>
<comment type="caution">
    <text evidence="6">The sequence shown here is derived from an EMBL/GenBank/DDBJ whole genome shotgun (WGS) entry which is preliminary data.</text>
</comment>
<dbReference type="GO" id="GO:0003677">
    <property type="term" value="F:DNA binding"/>
    <property type="evidence" value="ECO:0007669"/>
    <property type="project" value="InterPro"/>
</dbReference>
<keyword evidence="3" id="KW-0539">Nucleus</keyword>
<dbReference type="GO" id="GO:0008270">
    <property type="term" value="F:zinc ion binding"/>
    <property type="evidence" value="ECO:0007669"/>
    <property type="project" value="InterPro"/>
</dbReference>
<dbReference type="EMBL" id="MU839039">
    <property type="protein sequence ID" value="KAK1762310.1"/>
    <property type="molecule type" value="Genomic_DNA"/>
</dbReference>
<dbReference type="GO" id="GO:0006107">
    <property type="term" value="P:oxaloacetate metabolic process"/>
    <property type="evidence" value="ECO:0007669"/>
    <property type="project" value="UniProtKB-ARBA"/>
</dbReference>
<feature type="compositionally biased region" description="Polar residues" evidence="4">
    <location>
        <begin position="672"/>
        <end position="682"/>
    </location>
</feature>
<organism evidence="6 7">
    <name type="scientific">Phialemonium atrogriseum</name>
    <dbReference type="NCBI Taxonomy" id="1093897"/>
    <lineage>
        <taxon>Eukaryota</taxon>
        <taxon>Fungi</taxon>
        <taxon>Dikarya</taxon>
        <taxon>Ascomycota</taxon>
        <taxon>Pezizomycotina</taxon>
        <taxon>Sordariomycetes</taxon>
        <taxon>Sordariomycetidae</taxon>
        <taxon>Cephalothecales</taxon>
        <taxon>Cephalothecaceae</taxon>
        <taxon>Phialemonium</taxon>
    </lineage>
</organism>
<dbReference type="SMART" id="SM00906">
    <property type="entry name" value="Fungal_trans"/>
    <property type="match status" value="1"/>
</dbReference>
<sequence>MSPNWTHLVRFLAEEDGQIHLGQVDAKKWPDVGLALHEGSKITAKLVEGSVFDGVVTDKTMTITQLLAPLRIDEVPIIRCLGLNYRDHAKEANMPIPDVPVLFIKPRTALNGPAPAKINIPKFAQDGSSDYEAELSFVISKTGRDIPKEKALEYVLGYTCSNDVSARTQQFKNSQWCFSKGLDGSCPIGPVLVAPSALKDPHKLRIRAILNGKTVQDSNTSEMIFDIAETISFLSQGTTLERGTIIMTGTGPGIGAMRNPKIALQAQDDMRVEIEQIGTLINTVYFDDREFPRCRVCEQTAQRQKKCYRRHQLPKTDQQDNRSSFLDDGGAGHYSDGAGSDGEDISSLSCRKRQDRSEWSQDRRNSRLNISDLSFILHPAHEASSPDKEPPSGLRRDGGPVRENQSLIQQACYTIGLSHTTLEHMVRIYFKNMVAISLFHEPSFPQKLRSIDSPVQISALLAALVGFAARFYPSETDLVAAEGDHVADPEHFQAMALKLIDEALACCGDEAPPMCVVQALIVATHCQLTRGVHGRAWRSLGMCVRLAYELNLHLVDARGAVQATTREDSRKWRDEEEKRRAWWAIWEMDVFASTVRRTPTAVDWAQMEILLPADDADWFHDRPARSSFMERDPVRRWKVLQDSGNGSPWAWFLVINSLMKDAQVISSPRGVPSQSDQKSRQQYNRRKGNSSHLIGPVEEARQKLEILANAVQCFVLALPAHLEYRNQYLSFDGAVAAPGRIESLQHLHSGIHNIFMMTQLARLMIYRYHLFGAHAHSPQSGGLTGLSNSPDDAVGQSLPGFNDLGNSSVRQYFEAADNILMIVSRSCEDHIRYINPFLPSTIWLAAAVQLVRKYVKPPASDPGLTQSRFDVLYLTYKRCANLEMLEMQLQAHYHQHPEQGEHVHPPPETIGVPPGQNARTYPGRNLPRSTSNGRTGGLLDSTTQWAQTSRNQYPETQYQSLNLSHSELGTAAAANNAALDFMRLPARAERNYVLESDSISTTLSPTMISPLDDSSASLAAHIGDIQPHHIDWHNMDLPVDIQALLSGMSTY</sequence>
<dbReference type="InterPro" id="IPR011234">
    <property type="entry name" value="Fumarylacetoacetase-like_C"/>
</dbReference>
<dbReference type="GO" id="GO:0050163">
    <property type="term" value="F:oxaloacetate tautomerase activity"/>
    <property type="evidence" value="ECO:0007669"/>
    <property type="project" value="UniProtKB-ARBA"/>
</dbReference>
<comment type="similarity">
    <text evidence="1">Belongs to the FAH family.</text>
</comment>
<dbReference type="Pfam" id="PF04082">
    <property type="entry name" value="Fungal_trans"/>
    <property type="match status" value="1"/>
</dbReference>
<dbReference type="GeneID" id="85314472"/>
<dbReference type="Pfam" id="PF01557">
    <property type="entry name" value="FAA_hydrolase"/>
    <property type="match status" value="1"/>
</dbReference>
<dbReference type="CDD" id="cd12148">
    <property type="entry name" value="fungal_TF_MHR"/>
    <property type="match status" value="1"/>
</dbReference>
<evidence type="ECO:0000313" key="6">
    <source>
        <dbReference type="EMBL" id="KAK1762310.1"/>
    </source>
</evidence>
<gene>
    <name evidence="6" type="ORF">QBC33DRAFT_581825</name>
</gene>
<evidence type="ECO:0000256" key="2">
    <source>
        <dbReference type="ARBA" id="ARBA00022723"/>
    </source>
</evidence>